<gene>
    <name evidence="2" type="ORF">ACFWR3_07795</name>
</gene>
<dbReference type="Pfam" id="PF19746">
    <property type="entry name" value="DUF6233"/>
    <property type="match status" value="1"/>
</dbReference>
<protein>
    <submittedName>
        <fullName evidence="2">DUF6233 domain-containing protein</fullName>
    </submittedName>
</protein>
<keyword evidence="3" id="KW-1185">Reference proteome</keyword>
<feature type="compositionally biased region" description="Basic and acidic residues" evidence="1">
    <location>
        <begin position="32"/>
        <end position="46"/>
    </location>
</feature>
<organism evidence="2 3">
    <name type="scientific">Streptomyces bacillaris</name>
    <dbReference type="NCBI Taxonomy" id="68179"/>
    <lineage>
        <taxon>Bacteria</taxon>
        <taxon>Bacillati</taxon>
        <taxon>Actinomycetota</taxon>
        <taxon>Actinomycetes</taxon>
        <taxon>Kitasatosporales</taxon>
        <taxon>Streptomycetaceae</taxon>
        <taxon>Streptomyces</taxon>
    </lineage>
</organism>
<proteinExistence type="predicted"/>
<evidence type="ECO:0000313" key="3">
    <source>
        <dbReference type="Proteomes" id="UP001598300"/>
    </source>
</evidence>
<dbReference type="EMBL" id="JBHXPM010000005">
    <property type="protein sequence ID" value="MFD3955976.1"/>
    <property type="molecule type" value="Genomic_DNA"/>
</dbReference>
<reference evidence="2 3" key="1">
    <citation type="submission" date="2024-09" db="EMBL/GenBank/DDBJ databases">
        <title>The Natural Products Discovery Center: Release of the First 8490 Sequenced Strains for Exploring Actinobacteria Biosynthetic Diversity.</title>
        <authorList>
            <person name="Kalkreuter E."/>
            <person name="Kautsar S.A."/>
            <person name="Yang D."/>
            <person name="Bader C.D."/>
            <person name="Teijaro C.N."/>
            <person name="Fluegel L."/>
            <person name="Davis C.M."/>
            <person name="Simpson J.R."/>
            <person name="Lauterbach L."/>
            <person name="Steele A.D."/>
            <person name="Gui C."/>
            <person name="Meng S."/>
            <person name="Li G."/>
            <person name="Viehrig K."/>
            <person name="Ye F."/>
            <person name="Su P."/>
            <person name="Kiefer A.F."/>
            <person name="Nichols A."/>
            <person name="Cepeda A.J."/>
            <person name="Yan W."/>
            <person name="Fan B."/>
            <person name="Jiang Y."/>
            <person name="Adhikari A."/>
            <person name="Zheng C.-J."/>
            <person name="Schuster L."/>
            <person name="Cowan T.M."/>
            <person name="Smanski M.J."/>
            <person name="Chevrette M.G."/>
            <person name="De Carvalho L.P.S."/>
            <person name="Shen B."/>
        </authorList>
    </citation>
    <scope>NUCLEOTIDE SEQUENCE [LARGE SCALE GENOMIC DNA]</scope>
    <source>
        <strain evidence="2 3">NPDC058584</strain>
    </source>
</reference>
<sequence length="113" mass="12986">MYDLPPDLDRLHTLRTWHAMWLDRIDQAIHAAQQEHEARQAQERRAAAPPPPAWVVGLHDLTGTPEEVHQGGCTMWAHRRRKAVPREEARRLLADGLRACQFCKPDTELGLLE</sequence>
<dbReference type="Proteomes" id="UP001598300">
    <property type="component" value="Unassembled WGS sequence"/>
</dbReference>
<dbReference type="InterPro" id="IPR046200">
    <property type="entry name" value="DUF6233"/>
</dbReference>
<name>A0ABW6DQ56_9ACTN</name>
<evidence type="ECO:0000256" key="1">
    <source>
        <dbReference type="SAM" id="MobiDB-lite"/>
    </source>
</evidence>
<feature type="region of interest" description="Disordered" evidence="1">
    <location>
        <begin position="32"/>
        <end position="58"/>
    </location>
</feature>
<dbReference type="RefSeq" id="WP_079167564.1">
    <property type="nucleotide sequence ID" value="NZ_JBHVRE010000013.1"/>
</dbReference>
<comment type="caution">
    <text evidence="2">The sequence shown here is derived from an EMBL/GenBank/DDBJ whole genome shotgun (WGS) entry which is preliminary data.</text>
</comment>
<accession>A0ABW6DQ56</accession>
<evidence type="ECO:0000313" key="2">
    <source>
        <dbReference type="EMBL" id="MFD3955976.1"/>
    </source>
</evidence>